<keyword evidence="3" id="KW-1185">Reference proteome</keyword>
<dbReference type="AlphaFoldDB" id="A0A2G5D652"/>
<reference evidence="2 3" key="1">
    <citation type="submission" date="2017-09" db="EMBL/GenBank/DDBJ databases">
        <title>WGS assembly of Aquilegia coerulea Goldsmith.</title>
        <authorList>
            <person name="Hodges S."/>
            <person name="Kramer E."/>
            <person name="Nordborg M."/>
            <person name="Tomkins J."/>
            <person name="Borevitz J."/>
            <person name="Derieg N."/>
            <person name="Yan J."/>
            <person name="Mihaltcheva S."/>
            <person name="Hayes R.D."/>
            <person name="Rokhsar D."/>
        </authorList>
    </citation>
    <scope>NUCLEOTIDE SEQUENCE [LARGE SCALE GENOMIC DNA]</scope>
    <source>
        <strain evidence="3">cv. Goldsmith</strain>
    </source>
</reference>
<evidence type="ECO:0000313" key="2">
    <source>
        <dbReference type="EMBL" id="PIA38984.1"/>
    </source>
</evidence>
<dbReference type="PANTHER" id="PTHR34952:SF2">
    <property type="entry name" value="OS05G0113500 PROTEIN"/>
    <property type="match status" value="1"/>
</dbReference>
<dbReference type="OrthoDB" id="2016966at2759"/>
<sequence length="292" mass="31626">MDVSAAYGSPISDPLNGPCDLNNSYASQKRCCLSMNSVIEDSVIAKLGNALSEILLVQDVQLKLSGCISLSSGEELCYSESCISPEELNADHSKLLNATSQESPNMCVGSILSEKSLLNPVSIDNKNVASNISSHPESHMTYEKCEHPAPLSTPKKLVSALKGSREKLGMPLKKLSVTWAPDVYDPLPTSHCHTVKGHGQHRSRNKKSSKSRHKGKSSQGSTNNSKRYNKHVGKSDHRSKSPSTSERLLFGAYNQSKLNFMDFAVSGHDSNCGSSFLRTSLPELHIPVAEAT</sequence>
<feature type="region of interest" description="Disordered" evidence="1">
    <location>
        <begin position="190"/>
        <end position="246"/>
    </location>
</feature>
<dbReference type="PANTHER" id="PTHR34952">
    <property type="entry name" value="OS05G0113500 PROTEIN"/>
    <property type="match status" value="1"/>
</dbReference>
<dbReference type="EMBL" id="KZ305044">
    <property type="protein sequence ID" value="PIA38985.1"/>
    <property type="molecule type" value="Genomic_DNA"/>
</dbReference>
<dbReference type="Proteomes" id="UP000230069">
    <property type="component" value="Unassembled WGS sequence"/>
</dbReference>
<dbReference type="EMBL" id="KZ305044">
    <property type="protein sequence ID" value="PIA38984.1"/>
    <property type="molecule type" value="Genomic_DNA"/>
</dbReference>
<accession>A0A2G5D652</accession>
<organism evidence="2 3">
    <name type="scientific">Aquilegia coerulea</name>
    <name type="common">Rocky mountain columbine</name>
    <dbReference type="NCBI Taxonomy" id="218851"/>
    <lineage>
        <taxon>Eukaryota</taxon>
        <taxon>Viridiplantae</taxon>
        <taxon>Streptophyta</taxon>
        <taxon>Embryophyta</taxon>
        <taxon>Tracheophyta</taxon>
        <taxon>Spermatophyta</taxon>
        <taxon>Magnoliopsida</taxon>
        <taxon>Ranunculales</taxon>
        <taxon>Ranunculaceae</taxon>
        <taxon>Thalictroideae</taxon>
        <taxon>Aquilegia</taxon>
    </lineage>
</organism>
<protein>
    <submittedName>
        <fullName evidence="2">Uncharacterized protein</fullName>
    </submittedName>
</protein>
<dbReference type="STRING" id="218851.A0A2G5D652"/>
<name>A0A2G5D652_AQUCA</name>
<gene>
    <name evidence="2" type="ORF">AQUCO_02700277v1</name>
</gene>
<evidence type="ECO:0000313" key="3">
    <source>
        <dbReference type="Proteomes" id="UP000230069"/>
    </source>
</evidence>
<evidence type="ECO:0000256" key="1">
    <source>
        <dbReference type="SAM" id="MobiDB-lite"/>
    </source>
</evidence>
<feature type="compositionally biased region" description="Basic residues" evidence="1">
    <location>
        <begin position="193"/>
        <end position="216"/>
    </location>
</feature>
<proteinExistence type="predicted"/>